<dbReference type="GO" id="GO:0004359">
    <property type="term" value="F:glutaminase activity"/>
    <property type="evidence" value="ECO:0007669"/>
    <property type="project" value="UniProtKB-EC"/>
</dbReference>
<keyword evidence="16" id="KW-1185">Reference proteome</keyword>
<evidence type="ECO:0000256" key="9">
    <source>
        <dbReference type="ARBA" id="ARBA00023239"/>
    </source>
</evidence>
<dbReference type="Gene3D" id="3.40.50.880">
    <property type="match status" value="1"/>
</dbReference>
<organism evidence="15 16">
    <name type="scientific">Thermanaeromonas toyohensis ToBE</name>
    <dbReference type="NCBI Taxonomy" id="698762"/>
    <lineage>
        <taxon>Bacteria</taxon>
        <taxon>Bacillati</taxon>
        <taxon>Bacillota</taxon>
        <taxon>Clostridia</taxon>
        <taxon>Neomoorellales</taxon>
        <taxon>Neomoorellaceae</taxon>
        <taxon>Thermanaeromonas</taxon>
    </lineage>
</organism>
<keyword evidence="4 12" id="KW-0963">Cytoplasm</keyword>
<dbReference type="InterPro" id="IPR029062">
    <property type="entry name" value="Class_I_gatase-like"/>
</dbReference>
<comment type="catalytic activity">
    <reaction evidence="10 12">
        <text>5-[(5-phospho-1-deoxy-D-ribulos-1-ylimino)methylamino]-1-(5-phospho-beta-D-ribosyl)imidazole-4-carboxamide + L-glutamine = D-erythro-1-(imidazol-4-yl)glycerol 3-phosphate + 5-amino-1-(5-phospho-beta-D-ribosyl)imidazole-4-carboxamide + L-glutamate + H(+)</text>
        <dbReference type="Rhea" id="RHEA:24793"/>
        <dbReference type="ChEBI" id="CHEBI:15378"/>
        <dbReference type="ChEBI" id="CHEBI:29985"/>
        <dbReference type="ChEBI" id="CHEBI:58278"/>
        <dbReference type="ChEBI" id="CHEBI:58359"/>
        <dbReference type="ChEBI" id="CHEBI:58475"/>
        <dbReference type="ChEBI" id="CHEBI:58525"/>
        <dbReference type="EC" id="4.3.2.10"/>
    </reaction>
</comment>
<sequence length="210" mass="22648">MKPIAIIDYGMGNLLSVQKALDALGFPAIITNKTEEVIKAPGVILPGVGAFKDAMAALKATGLQEAIKEVCQSGKPFLGICLGLQLLFEVSEEGGWVPGLGLLPGEVRRLPAGIKVPHMGWNQVKYPRPSILFKGIPEGSFFYFVHSYHVEPRNLEVIVAETEYGGQIVAAIEQGNLFGVQFHPEKSSTLGLKLLANFGRLVYGDSFSSH</sequence>
<keyword evidence="8 12" id="KW-0368">Histidine biosynthesis</keyword>
<dbReference type="AlphaFoldDB" id="A0A1W1W2G5"/>
<dbReference type="OrthoDB" id="9807137at2"/>
<dbReference type="RefSeq" id="WP_084666756.1">
    <property type="nucleotide sequence ID" value="NZ_LT838272.1"/>
</dbReference>
<evidence type="ECO:0000256" key="5">
    <source>
        <dbReference type="ARBA" id="ARBA00022605"/>
    </source>
</evidence>
<protein>
    <recommendedName>
        <fullName evidence="12">Imidazole glycerol phosphate synthase subunit HisH</fullName>
        <ecNumber evidence="12">4.3.2.10</ecNumber>
    </recommendedName>
    <alternativeName>
        <fullName evidence="12">IGP synthase glutaminase subunit</fullName>
        <ecNumber evidence="12">3.5.1.2</ecNumber>
    </alternativeName>
    <alternativeName>
        <fullName evidence="12">IGP synthase subunit HisH</fullName>
    </alternativeName>
    <alternativeName>
        <fullName evidence="12">ImGP synthase subunit HisH</fullName>
        <shortName evidence="12">IGPS subunit HisH</shortName>
    </alternativeName>
</protein>
<evidence type="ECO:0000256" key="13">
    <source>
        <dbReference type="PIRSR" id="PIRSR000495-1"/>
    </source>
</evidence>
<dbReference type="PROSITE" id="PS51273">
    <property type="entry name" value="GATASE_TYPE_1"/>
    <property type="match status" value="1"/>
</dbReference>
<evidence type="ECO:0000256" key="12">
    <source>
        <dbReference type="HAMAP-Rule" id="MF_00278"/>
    </source>
</evidence>
<feature type="active site" description="Nucleophile" evidence="12 13">
    <location>
        <position position="81"/>
    </location>
</feature>
<comment type="function">
    <text evidence="12">IGPS catalyzes the conversion of PRFAR and glutamine to IGP, AICAR and glutamate. The HisH subunit catalyzes the hydrolysis of glutamine to glutamate and ammonia as part of the synthesis of IGP and AICAR. The resulting ammonia molecule is channeled to the active site of HisF.</text>
</comment>
<comment type="catalytic activity">
    <reaction evidence="11 12">
        <text>L-glutamine + H2O = L-glutamate + NH4(+)</text>
        <dbReference type="Rhea" id="RHEA:15889"/>
        <dbReference type="ChEBI" id="CHEBI:15377"/>
        <dbReference type="ChEBI" id="CHEBI:28938"/>
        <dbReference type="ChEBI" id="CHEBI:29985"/>
        <dbReference type="ChEBI" id="CHEBI:58359"/>
        <dbReference type="EC" id="3.5.1.2"/>
    </reaction>
</comment>
<evidence type="ECO:0000256" key="2">
    <source>
        <dbReference type="ARBA" id="ARBA00005091"/>
    </source>
</evidence>
<dbReference type="HAMAP" id="MF_00278">
    <property type="entry name" value="HisH"/>
    <property type="match status" value="1"/>
</dbReference>
<evidence type="ECO:0000256" key="3">
    <source>
        <dbReference type="ARBA" id="ARBA00011152"/>
    </source>
</evidence>
<feature type="domain" description="Glutamine amidotransferase" evidence="14">
    <location>
        <begin position="6"/>
        <end position="198"/>
    </location>
</feature>
<dbReference type="UniPathway" id="UPA00031">
    <property type="reaction ID" value="UER00010"/>
</dbReference>
<keyword evidence="6 12" id="KW-0378">Hydrolase</keyword>
<evidence type="ECO:0000256" key="10">
    <source>
        <dbReference type="ARBA" id="ARBA00047838"/>
    </source>
</evidence>
<dbReference type="Proteomes" id="UP000192569">
    <property type="component" value="Chromosome I"/>
</dbReference>
<evidence type="ECO:0000256" key="8">
    <source>
        <dbReference type="ARBA" id="ARBA00023102"/>
    </source>
</evidence>
<reference evidence="15 16" key="1">
    <citation type="submission" date="2017-04" db="EMBL/GenBank/DDBJ databases">
        <authorList>
            <person name="Afonso C.L."/>
            <person name="Miller P.J."/>
            <person name="Scott M.A."/>
            <person name="Spackman E."/>
            <person name="Goraichik I."/>
            <person name="Dimitrov K.M."/>
            <person name="Suarez D.L."/>
            <person name="Swayne D.E."/>
        </authorList>
    </citation>
    <scope>NUCLEOTIDE SEQUENCE [LARGE SCALE GENOMIC DNA]</scope>
    <source>
        <strain evidence="15 16">ToBE</strain>
    </source>
</reference>
<dbReference type="PANTHER" id="PTHR42701:SF1">
    <property type="entry name" value="IMIDAZOLE GLYCEROL PHOSPHATE SYNTHASE SUBUNIT HISH"/>
    <property type="match status" value="1"/>
</dbReference>
<dbReference type="NCBIfam" id="TIGR01855">
    <property type="entry name" value="IMP_synth_hisH"/>
    <property type="match status" value="1"/>
</dbReference>
<evidence type="ECO:0000259" key="14">
    <source>
        <dbReference type="Pfam" id="PF00117"/>
    </source>
</evidence>
<dbReference type="GO" id="GO:0005737">
    <property type="term" value="C:cytoplasm"/>
    <property type="evidence" value="ECO:0007669"/>
    <property type="project" value="UniProtKB-SubCell"/>
</dbReference>
<dbReference type="PANTHER" id="PTHR42701">
    <property type="entry name" value="IMIDAZOLE GLYCEROL PHOSPHATE SYNTHASE SUBUNIT HISH"/>
    <property type="match status" value="1"/>
</dbReference>
<evidence type="ECO:0000256" key="4">
    <source>
        <dbReference type="ARBA" id="ARBA00022490"/>
    </source>
</evidence>
<dbReference type="SUPFAM" id="SSF52317">
    <property type="entry name" value="Class I glutamine amidotransferase-like"/>
    <property type="match status" value="1"/>
</dbReference>
<dbReference type="GO" id="GO:0000107">
    <property type="term" value="F:imidazoleglycerol-phosphate synthase activity"/>
    <property type="evidence" value="ECO:0007669"/>
    <property type="project" value="UniProtKB-UniRule"/>
</dbReference>
<dbReference type="STRING" id="698762.SAMN00808754_3102"/>
<accession>A0A1W1W2G5</accession>
<evidence type="ECO:0000256" key="1">
    <source>
        <dbReference type="ARBA" id="ARBA00004496"/>
    </source>
</evidence>
<comment type="subcellular location">
    <subcellularLocation>
        <location evidence="1 12">Cytoplasm</location>
    </subcellularLocation>
</comment>
<dbReference type="EC" id="3.5.1.2" evidence="12"/>
<dbReference type="Pfam" id="PF00117">
    <property type="entry name" value="GATase"/>
    <property type="match status" value="1"/>
</dbReference>
<evidence type="ECO:0000313" key="15">
    <source>
        <dbReference type="EMBL" id="SMB99807.1"/>
    </source>
</evidence>
<dbReference type="EMBL" id="LT838272">
    <property type="protein sequence ID" value="SMB99807.1"/>
    <property type="molecule type" value="Genomic_DNA"/>
</dbReference>
<evidence type="ECO:0000256" key="11">
    <source>
        <dbReference type="ARBA" id="ARBA00049534"/>
    </source>
</evidence>
<name>A0A1W1W2G5_9FIRM</name>
<dbReference type="InterPro" id="IPR010139">
    <property type="entry name" value="Imidazole-glycPsynth_HisH"/>
</dbReference>
<feature type="active site" evidence="12 13">
    <location>
        <position position="183"/>
    </location>
</feature>
<dbReference type="InterPro" id="IPR017926">
    <property type="entry name" value="GATASE"/>
</dbReference>
<keyword evidence="9 12" id="KW-0456">Lyase</keyword>
<gene>
    <name evidence="12" type="primary">hisH</name>
    <name evidence="15" type="ORF">SAMN00808754_3102</name>
</gene>
<keyword evidence="5 12" id="KW-0028">Amino-acid biosynthesis</keyword>
<keyword evidence="7 12" id="KW-0315">Glutamine amidotransferase</keyword>
<dbReference type="CDD" id="cd01748">
    <property type="entry name" value="GATase1_IGP_Synthase"/>
    <property type="match status" value="1"/>
</dbReference>
<dbReference type="FunFam" id="3.40.50.880:FF:000009">
    <property type="entry name" value="Imidazole glycerol phosphate synthase subunit HisH"/>
    <property type="match status" value="1"/>
</dbReference>
<dbReference type="PROSITE" id="PS51274">
    <property type="entry name" value="GATASE_COBBQ"/>
    <property type="match status" value="1"/>
</dbReference>
<dbReference type="GO" id="GO:0016829">
    <property type="term" value="F:lyase activity"/>
    <property type="evidence" value="ECO:0007669"/>
    <property type="project" value="UniProtKB-KW"/>
</dbReference>
<comment type="pathway">
    <text evidence="2 12">Amino-acid biosynthesis; L-histidine biosynthesis; L-histidine from 5-phospho-alpha-D-ribose 1-diphosphate: step 5/9.</text>
</comment>
<evidence type="ECO:0000256" key="7">
    <source>
        <dbReference type="ARBA" id="ARBA00022962"/>
    </source>
</evidence>
<feature type="active site" evidence="12 13">
    <location>
        <position position="185"/>
    </location>
</feature>
<dbReference type="GO" id="GO:0000105">
    <property type="term" value="P:L-histidine biosynthetic process"/>
    <property type="evidence" value="ECO:0007669"/>
    <property type="project" value="UniProtKB-UniRule"/>
</dbReference>
<proteinExistence type="inferred from homology"/>
<dbReference type="PIRSF" id="PIRSF000495">
    <property type="entry name" value="Amidotransf_hisH"/>
    <property type="match status" value="1"/>
</dbReference>
<evidence type="ECO:0000313" key="16">
    <source>
        <dbReference type="Proteomes" id="UP000192569"/>
    </source>
</evidence>
<dbReference type="EC" id="4.3.2.10" evidence="12"/>
<comment type="subunit">
    <text evidence="3 12">Heterodimer of HisH and HisF.</text>
</comment>
<evidence type="ECO:0000256" key="6">
    <source>
        <dbReference type="ARBA" id="ARBA00022801"/>
    </source>
</evidence>